<organism evidence="2 11">
    <name type="scientific">Rotaria socialis</name>
    <dbReference type="NCBI Taxonomy" id="392032"/>
    <lineage>
        <taxon>Eukaryota</taxon>
        <taxon>Metazoa</taxon>
        <taxon>Spiralia</taxon>
        <taxon>Gnathifera</taxon>
        <taxon>Rotifera</taxon>
        <taxon>Eurotatoria</taxon>
        <taxon>Bdelloidea</taxon>
        <taxon>Philodinida</taxon>
        <taxon>Philodinidae</taxon>
        <taxon>Rotaria</taxon>
    </lineage>
</organism>
<dbReference type="Proteomes" id="UP000663862">
    <property type="component" value="Unassembled WGS sequence"/>
</dbReference>
<reference evidence="2" key="1">
    <citation type="submission" date="2021-02" db="EMBL/GenBank/DDBJ databases">
        <authorList>
            <person name="Nowell W R."/>
        </authorList>
    </citation>
    <scope>NUCLEOTIDE SEQUENCE</scope>
</reference>
<sequence>MSISKTRCIVDKCIRETASKCNSCEQNICIHHLNEHADQCRNIESSLCLVDDIYEISNRLNNFVISKSQFIKTLEEWRYEAHETIDKFCKSKQDEYIRIIKEEIAQSQRTIATLSCDPDASIDYIDWAKHKIETIHEQLNELEQIQLKIFPLKIDNSLINIESLIYDLKVDSSPPLLKDLFSSSSSKNELTSDLNSFSPLNSNKIDLENNSLVYYESAKQYLKVQSDNWYSLASNETNLLISEKSNLSLIDQSLRIINRKSFLNIGIKDLCWSKILSRFILITPKEIYTLDENMISLELCPINIINNYRWERGTSSNKTLFISTFGENPLIVEYNLLPSIHLNKRWQSAISFQENDIINDIKSNETYIGLIIENDTINQSYFQIRLIKSFQLIYSVDLGKGWAYRCSNINGIHWIIVDSYNHRLIQILNNGETNKKIYNYSTKPFNITHWTQQQFVIRTTEHIYIHDYC</sequence>
<protein>
    <submittedName>
        <fullName evidence="2">Uncharacterized protein</fullName>
    </submittedName>
</protein>
<dbReference type="EMBL" id="CAJNYD010001478">
    <property type="protein sequence ID" value="CAF3340068.1"/>
    <property type="molecule type" value="Genomic_DNA"/>
</dbReference>
<dbReference type="EMBL" id="CAJOBS010000900">
    <property type="protein sequence ID" value="CAF4657819.1"/>
    <property type="molecule type" value="Genomic_DNA"/>
</dbReference>
<dbReference type="Proteomes" id="UP000663838">
    <property type="component" value="Unassembled WGS sequence"/>
</dbReference>
<comment type="caution">
    <text evidence="2">The sequence shown here is derived from an EMBL/GenBank/DDBJ whole genome shotgun (WGS) entry which is preliminary data.</text>
</comment>
<evidence type="ECO:0000313" key="2">
    <source>
        <dbReference type="EMBL" id="CAF3358340.1"/>
    </source>
</evidence>
<dbReference type="EMBL" id="CAJOBO010001784">
    <property type="protein sequence ID" value="CAF4408906.1"/>
    <property type="molecule type" value="Genomic_DNA"/>
</dbReference>
<dbReference type="Proteomes" id="UP000663869">
    <property type="component" value="Unassembled WGS sequence"/>
</dbReference>
<dbReference type="EMBL" id="CAJOBR010000028">
    <property type="protein sequence ID" value="CAF4450499.1"/>
    <property type="molecule type" value="Genomic_DNA"/>
</dbReference>
<evidence type="ECO:0000313" key="11">
    <source>
        <dbReference type="Proteomes" id="UP000663865"/>
    </source>
</evidence>
<evidence type="ECO:0000313" key="5">
    <source>
        <dbReference type="EMBL" id="CAF3662134.1"/>
    </source>
</evidence>
<dbReference type="Proteomes" id="UP000663825">
    <property type="component" value="Unassembled WGS sequence"/>
</dbReference>
<dbReference type="AlphaFoldDB" id="A0A817WQT6"/>
<name>A0A817WQT6_9BILA</name>
<evidence type="ECO:0000313" key="9">
    <source>
        <dbReference type="EMBL" id="CAF4450499.1"/>
    </source>
</evidence>
<dbReference type="EMBL" id="CAJNXB010006174">
    <property type="protein sequence ID" value="CAF3469593.1"/>
    <property type="molecule type" value="Genomic_DNA"/>
</dbReference>
<accession>A0A817WQT6</accession>
<keyword evidence="12" id="KW-1185">Reference proteome</keyword>
<dbReference type="EMBL" id="CAJOBP010000074">
    <property type="protein sequence ID" value="CAF4116277.1"/>
    <property type="molecule type" value="Genomic_DNA"/>
</dbReference>
<dbReference type="EMBL" id="CAJNYT010004416">
    <property type="protein sequence ID" value="CAF3662134.1"/>
    <property type="molecule type" value="Genomic_DNA"/>
</dbReference>
<evidence type="ECO:0000313" key="1">
    <source>
        <dbReference type="EMBL" id="CAF3340068.1"/>
    </source>
</evidence>
<dbReference type="Proteomes" id="UP000663872">
    <property type="component" value="Unassembled WGS sequence"/>
</dbReference>
<dbReference type="Proteomes" id="UP000663848">
    <property type="component" value="Unassembled WGS sequence"/>
</dbReference>
<dbReference type="EMBL" id="CAJNYV010000344">
    <property type="protein sequence ID" value="CAF3358340.1"/>
    <property type="molecule type" value="Genomic_DNA"/>
</dbReference>
<dbReference type="Proteomes" id="UP000663865">
    <property type="component" value="Unassembled WGS sequence"/>
</dbReference>
<dbReference type="EMBL" id="CAJOBQ010000173">
    <property type="protein sequence ID" value="CAF4282422.1"/>
    <property type="molecule type" value="Genomic_DNA"/>
</dbReference>
<dbReference type="Proteomes" id="UP000663851">
    <property type="component" value="Unassembled WGS sequence"/>
</dbReference>
<dbReference type="EMBL" id="CAJNYU010002210">
    <property type="protein sequence ID" value="CAF3516799.1"/>
    <property type="molecule type" value="Genomic_DNA"/>
</dbReference>
<dbReference type="Proteomes" id="UP000663833">
    <property type="component" value="Unassembled WGS sequence"/>
</dbReference>
<dbReference type="OrthoDB" id="10046845at2759"/>
<gene>
    <name evidence="4" type="ORF">FME351_LOCUS17706</name>
    <name evidence="5" type="ORF">GRG538_LOCUS25822</name>
    <name evidence="8" type="ORF">HFQ381_LOCUS20654</name>
    <name evidence="2" type="ORF">KIK155_LOCUS4256</name>
    <name evidence="1" type="ORF">LUA448_LOCUS12063</name>
    <name evidence="9" type="ORF">QYT958_LOCUS609</name>
    <name evidence="3" type="ORF">TIS948_LOCUS33237</name>
    <name evidence="10" type="ORF">TOA249_LOCUS14490</name>
    <name evidence="7" type="ORF">TSG867_LOCUS5072</name>
    <name evidence="6" type="ORF">UJA718_LOCUS1253</name>
</gene>
<evidence type="ECO:0000313" key="4">
    <source>
        <dbReference type="EMBL" id="CAF3516799.1"/>
    </source>
</evidence>
<evidence type="ECO:0000313" key="8">
    <source>
        <dbReference type="EMBL" id="CAF4408906.1"/>
    </source>
</evidence>
<proteinExistence type="predicted"/>
<evidence type="ECO:0000313" key="12">
    <source>
        <dbReference type="Proteomes" id="UP000663873"/>
    </source>
</evidence>
<evidence type="ECO:0000313" key="3">
    <source>
        <dbReference type="EMBL" id="CAF3469593.1"/>
    </source>
</evidence>
<evidence type="ECO:0000313" key="6">
    <source>
        <dbReference type="EMBL" id="CAF4116277.1"/>
    </source>
</evidence>
<evidence type="ECO:0000313" key="7">
    <source>
        <dbReference type="EMBL" id="CAF4282422.1"/>
    </source>
</evidence>
<evidence type="ECO:0000313" key="10">
    <source>
        <dbReference type="EMBL" id="CAF4657819.1"/>
    </source>
</evidence>
<dbReference type="Proteomes" id="UP000663873">
    <property type="component" value="Unassembled WGS sequence"/>
</dbReference>